<proteinExistence type="predicted"/>
<reference evidence="2" key="1">
    <citation type="submission" date="2016-11" db="UniProtKB">
        <authorList>
            <consortium name="WormBaseParasite"/>
        </authorList>
    </citation>
    <scope>IDENTIFICATION</scope>
    <source>
        <strain evidence="2">KR3021</strain>
    </source>
</reference>
<dbReference type="Proteomes" id="UP000095286">
    <property type="component" value="Unplaced"/>
</dbReference>
<organism evidence="1 2">
    <name type="scientific">Rhabditophanes sp. KR3021</name>
    <dbReference type="NCBI Taxonomy" id="114890"/>
    <lineage>
        <taxon>Eukaryota</taxon>
        <taxon>Metazoa</taxon>
        <taxon>Ecdysozoa</taxon>
        <taxon>Nematoda</taxon>
        <taxon>Chromadorea</taxon>
        <taxon>Rhabditida</taxon>
        <taxon>Tylenchina</taxon>
        <taxon>Panagrolaimomorpha</taxon>
        <taxon>Strongyloidoidea</taxon>
        <taxon>Alloionematidae</taxon>
        <taxon>Rhabditophanes</taxon>
    </lineage>
</organism>
<accession>A0AC35U4V2</accession>
<evidence type="ECO:0000313" key="2">
    <source>
        <dbReference type="WBParaSite" id="RSKR_0000764300.1"/>
    </source>
</evidence>
<dbReference type="WBParaSite" id="RSKR_0000764300.1">
    <property type="protein sequence ID" value="RSKR_0000764300.1"/>
    <property type="gene ID" value="RSKR_0000764300"/>
</dbReference>
<name>A0AC35U4V2_9BILA</name>
<sequence length="152" mass="17473">MHSIPSPHLTSAELKEKLASDRQLKDTIALAVISRLHQWCCQLFWLTIICVMGACGDLQSNKMDAVNEMRRNFKKKISELEIDTKLVNNININYINSSKKSKNVSQIEIQLLRHLTCPQTAVLRPLKKSSKKRLLSRPPSPQLFDIMEEEME</sequence>
<protein>
    <submittedName>
        <fullName evidence="2">Uncharacterized protein</fullName>
    </submittedName>
</protein>
<evidence type="ECO:0000313" key="1">
    <source>
        <dbReference type="Proteomes" id="UP000095286"/>
    </source>
</evidence>